<dbReference type="Proteomes" id="UP000236754">
    <property type="component" value="Unassembled WGS sequence"/>
</dbReference>
<evidence type="ECO:0000256" key="1">
    <source>
        <dbReference type="ARBA" id="ARBA00023125"/>
    </source>
</evidence>
<dbReference type="PANTHER" id="PTHR30204">
    <property type="entry name" value="REDOX-CYCLING DRUG-SENSING TRANSCRIPTIONAL ACTIVATOR SOXR"/>
    <property type="match status" value="1"/>
</dbReference>
<dbReference type="PROSITE" id="PS50937">
    <property type="entry name" value="HTH_MERR_2"/>
    <property type="match status" value="1"/>
</dbReference>
<keyword evidence="5" id="KW-1185">Reference proteome</keyword>
<evidence type="ECO:0000313" key="5">
    <source>
        <dbReference type="Proteomes" id="UP000236754"/>
    </source>
</evidence>
<sequence length="128" mass="14634">MRIGELARRSGVSVRSLRYYEEQRLLTSERSPRGQRHYREHDVERVLFLQRLYSAGLSSRTILELLPCVDSPSLANAQAALERMEQEREKLSAHIAELLRTRESLDEAMAAARRHMLEEAQAPTAACA</sequence>
<organism evidence="4 5">
    <name type="scientific">Actinacidiphila yanglinensis</name>
    <dbReference type="NCBI Taxonomy" id="310779"/>
    <lineage>
        <taxon>Bacteria</taxon>
        <taxon>Bacillati</taxon>
        <taxon>Actinomycetota</taxon>
        <taxon>Actinomycetes</taxon>
        <taxon>Kitasatosporales</taxon>
        <taxon>Streptomycetaceae</taxon>
        <taxon>Actinacidiphila</taxon>
    </lineage>
</organism>
<dbReference type="GO" id="GO:0003677">
    <property type="term" value="F:DNA binding"/>
    <property type="evidence" value="ECO:0007669"/>
    <property type="project" value="UniProtKB-KW"/>
</dbReference>
<dbReference type="GO" id="GO:0003700">
    <property type="term" value="F:DNA-binding transcription factor activity"/>
    <property type="evidence" value="ECO:0007669"/>
    <property type="project" value="InterPro"/>
</dbReference>
<dbReference type="PRINTS" id="PR00040">
    <property type="entry name" value="HTHMERR"/>
</dbReference>
<dbReference type="SUPFAM" id="SSF46955">
    <property type="entry name" value="Putative DNA-binding domain"/>
    <property type="match status" value="1"/>
</dbReference>
<reference evidence="4 5" key="1">
    <citation type="submission" date="2016-10" db="EMBL/GenBank/DDBJ databases">
        <authorList>
            <person name="de Groot N.N."/>
        </authorList>
    </citation>
    <scope>NUCLEOTIDE SEQUENCE [LARGE SCALE GENOMIC DNA]</scope>
    <source>
        <strain evidence="4 5">CGMCC 4.2023</strain>
    </source>
</reference>
<dbReference type="InterPro" id="IPR009061">
    <property type="entry name" value="DNA-bd_dom_put_sf"/>
</dbReference>
<dbReference type="SMART" id="SM00422">
    <property type="entry name" value="HTH_MERR"/>
    <property type="match status" value="1"/>
</dbReference>
<feature type="domain" description="HTH merR-type" evidence="3">
    <location>
        <begin position="1"/>
        <end position="68"/>
    </location>
</feature>
<proteinExistence type="predicted"/>
<keyword evidence="2" id="KW-0175">Coiled coil</keyword>
<evidence type="ECO:0000256" key="2">
    <source>
        <dbReference type="SAM" id="Coils"/>
    </source>
</evidence>
<dbReference type="InterPro" id="IPR047057">
    <property type="entry name" value="MerR_fam"/>
</dbReference>
<evidence type="ECO:0000313" key="4">
    <source>
        <dbReference type="EMBL" id="SEG57003.1"/>
    </source>
</evidence>
<dbReference type="RefSeq" id="WP_103886572.1">
    <property type="nucleotide sequence ID" value="NZ_FNVU01000006.1"/>
</dbReference>
<protein>
    <submittedName>
        <fullName evidence="4">DNA-binding transcriptional regulator, MerR family</fullName>
    </submittedName>
</protein>
<dbReference type="EMBL" id="FNVU01000006">
    <property type="protein sequence ID" value="SEG57003.1"/>
    <property type="molecule type" value="Genomic_DNA"/>
</dbReference>
<evidence type="ECO:0000259" key="3">
    <source>
        <dbReference type="PROSITE" id="PS50937"/>
    </source>
</evidence>
<dbReference type="InterPro" id="IPR000551">
    <property type="entry name" value="MerR-type_HTH_dom"/>
</dbReference>
<dbReference type="Gene3D" id="1.10.1660.10">
    <property type="match status" value="1"/>
</dbReference>
<dbReference type="Pfam" id="PF13411">
    <property type="entry name" value="MerR_1"/>
    <property type="match status" value="1"/>
</dbReference>
<dbReference type="OrthoDB" id="3824912at2"/>
<keyword evidence="1 4" id="KW-0238">DNA-binding</keyword>
<name>A0A1H6B826_9ACTN</name>
<accession>A0A1H6B826</accession>
<dbReference type="AlphaFoldDB" id="A0A1H6B826"/>
<dbReference type="PANTHER" id="PTHR30204:SF97">
    <property type="entry name" value="MERR FAMILY REGULATORY PROTEIN"/>
    <property type="match status" value="1"/>
</dbReference>
<feature type="coiled-coil region" evidence="2">
    <location>
        <begin position="74"/>
        <end position="115"/>
    </location>
</feature>
<gene>
    <name evidence="4" type="ORF">SAMN05216223_106313</name>
</gene>